<dbReference type="InterPro" id="IPR017850">
    <property type="entry name" value="Alkaline_phosphatase_core_sf"/>
</dbReference>
<dbReference type="CDD" id="cd16018">
    <property type="entry name" value="Enpp"/>
    <property type="match status" value="1"/>
</dbReference>
<feature type="compositionally biased region" description="Basic and acidic residues" evidence="1">
    <location>
        <begin position="62"/>
        <end position="93"/>
    </location>
</feature>
<dbReference type="Gene3D" id="3.40.720.10">
    <property type="entry name" value="Alkaline Phosphatase, subunit A"/>
    <property type="match status" value="1"/>
</dbReference>
<feature type="compositionally biased region" description="Acidic residues" evidence="1">
    <location>
        <begin position="9"/>
        <end position="20"/>
    </location>
</feature>
<keyword evidence="2" id="KW-0472">Membrane</keyword>
<dbReference type="PANTHER" id="PTHR10151">
    <property type="entry name" value="ECTONUCLEOTIDE PYROPHOSPHATASE/PHOSPHODIESTERASE"/>
    <property type="match status" value="1"/>
</dbReference>
<dbReference type="Pfam" id="PF01663">
    <property type="entry name" value="Phosphodiest"/>
    <property type="match status" value="1"/>
</dbReference>
<sequence length="745" mass="83027">MLAGSDSDTAYEGEEEEAYDDKDRTSAELRRDDLELLKEEEEREKLIASSTSTPLGGFRRLFQSDRERRKSRRDGAGRRPRSGEDSRLMEEGGRLSSSSSRESSEVGKHRVRDVRERRKTTLSSRWVRPVIYVAIVALFLVLLLFAYRISGFRPTKHYEEQPMRWNGSSHFAPTTILISLDGFRADFLQRNLTPTLQSFINSGVSPQYMLPSFPSVTFPNHYTMVTGLYPESHGIVGNTFWDPKLKQEFYYTHTEISMQSQWWGGDPIWATAEAQGIRTAVHMWPGSEAKIGEFQAAHIDKYNGSEVLPAKVDNILKYLDLPGPESERAAADQPRPQLIAAYVPNVDSDGHKYGPNTTEIRNTISDVDTMLGSLLSGLEDRNLTDIVNVVIVSDHGMATTDVSRLIQFEELVDPALIEHIDGWPLYGLRPKDPDQVEEIYDQLKYKAKHNPNIEVYLKDKDMPERYHFHDNDRIAPLWIVPKAGWAIVTKEEFDIEEGLRSGAEYEPKGLHGYDHEHPLMRAIFVAKGPAFPHTPGSRLEPFQNIELYNIICDTIGAEPKPNNGTLRLPLKPVGLHSDTPLQDTPEDPPKSGLTTPTPTQTPTPASPATKTVAVAGLATPIIALHTDPASPKISEPDVGVVDLGSGVAIQPAAGGQGTQGGEGEQQEGEDEGEEKEYDSWWSWFTDKVNAAKAWAISSAHKVGDGVSKAKEKVEDKIQAFQEERQRTGKGKVEVEAEVKEGGPRT</sequence>
<evidence type="ECO:0000256" key="1">
    <source>
        <dbReference type="SAM" id="MobiDB-lite"/>
    </source>
</evidence>
<name>A0ABR1Z0R6_9PEZI</name>
<organism evidence="3 4">
    <name type="scientific">Phyllosticta capitalensis</name>
    <dbReference type="NCBI Taxonomy" id="121624"/>
    <lineage>
        <taxon>Eukaryota</taxon>
        <taxon>Fungi</taxon>
        <taxon>Dikarya</taxon>
        <taxon>Ascomycota</taxon>
        <taxon>Pezizomycotina</taxon>
        <taxon>Dothideomycetes</taxon>
        <taxon>Dothideomycetes incertae sedis</taxon>
        <taxon>Botryosphaeriales</taxon>
        <taxon>Phyllostictaceae</taxon>
        <taxon>Phyllosticta</taxon>
    </lineage>
</organism>
<comment type="caution">
    <text evidence="3">The sequence shown here is derived from an EMBL/GenBank/DDBJ whole genome shotgun (WGS) entry which is preliminary data.</text>
</comment>
<gene>
    <name evidence="3" type="ORF">HDK90DRAFT_409614</name>
</gene>
<feature type="region of interest" description="Disordered" evidence="1">
    <location>
        <begin position="648"/>
        <end position="677"/>
    </location>
</feature>
<evidence type="ECO:0000313" key="3">
    <source>
        <dbReference type="EMBL" id="KAK8244149.1"/>
    </source>
</evidence>
<feature type="compositionally biased region" description="Acidic residues" evidence="1">
    <location>
        <begin position="664"/>
        <end position="676"/>
    </location>
</feature>
<feature type="region of interest" description="Disordered" evidence="1">
    <location>
        <begin position="720"/>
        <end position="745"/>
    </location>
</feature>
<feature type="transmembrane region" description="Helical" evidence="2">
    <location>
        <begin position="126"/>
        <end position="147"/>
    </location>
</feature>
<dbReference type="PANTHER" id="PTHR10151:SF120">
    <property type="entry name" value="BIS(5'-ADENOSYL)-TRIPHOSPHATASE"/>
    <property type="match status" value="1"/>
</dbReference>
<feature type="region of interest" description="Disordered" evidence="1">
    <location>
        <begin position="561"/>
        <end position="609"/>
    </location>
</feature>
<reference evidence="3 4" key="1">
    <citation type="submission" date="2024-04" db="EMBL/GenBank/DDBJ databases">
        <title>Phyllosticta paracitricarpa is synonymous to the EU quarantine fungus P. citricarpa based on phylogenomic analyses.</title>
        <authorList>
            <consortium name="Lawrence Berkeley National Laboratory"/>
            <person name="Van Ingen-Buijs V.A."/>
            <person name="Van Westerhoven A.C."/>
            <person name="Haridas S."/>
            <person name="Skiadas P."/>
            <person name="Martin F."/>
            <person name="Groenewald J.Z."/>
            <person name="Crous P.W."/>
            <person name="Seidl M.F."/>
        </authorList>
    </citation>
    <scope>NUCLEOTIDE SEQUENCE [LARGE SCALE GENOMIC DNA]</scope>
    <source>
        <strain evidence="3 4">CBS 123374</strain>
    </source>
</reference>
<keyword evidence="2" id="KW-1133">Transmembrane helix</keyword>
<evidence type="ECO:0000313" key="4">
    <source>
        <dbReference type="Proteomes" id="UP001492380"/>
    </source>
</evidence>
<dbReference type="Gene3D" id="3.30.1360.180">
    <property type="match status" value="1"/>
</dbReference>
<keyword evidence="4" id="KW-1185">Reference proteome</keyword>
<keyword evidence="2" id="KW-0812">Transmembrane</keyword>
<evidence type="ECO:0000256" key="2">
    <source>
        <dbReference type="SAM" id="Phobius"/>
    </source>
</evidence>
<proteinExistence type="predicted"/>
<feature type="compositionally biased region" description="Basic and acidic residues" evidence="1">
    <location>
        <begin position="21"/>
        <end position="37"/>
    </location>
</feature>
<dbReference type="SUPFAM" id="SSF53649">
    <property type="entry name" value="Alkaline phosphatase-like"/>
    <property type="match status" value="1"/>
</dbReference>
<dbReference type="EMBL" id="JBBWRZ010000002">
    <property type="protein sequence ID" value="KAK8244149.1"/>
    <property type="molecule type" value="Genomic_DNA"/>
</dbReference>
<feature type="compositionally biased region" description="Gly residues" evidence="1">
    <location>
        <begin position="654"/>
        <end position="663"/>
    </location>
</feature>
<dbReference type="InterPro" id="IPR002591">
    <property type="entry name" value="Phosphodiest/P_Trfase"/>
</dbReference>
<dbReference type="Proteomes" id="UP001492380">
    <property type="component" value="Unassembled WGS sequence"/>
</dbReference>
<accession>A0ABR1Z0R6</accession>
<feature type="region of interest" description="Disordered" evidence="1">
    <location>
        <begin position="1"/>
        <end position="114"/>
    </location>
</feature>
<feature type="compositionally biased region" description="Basic and acidic residues" evidence="1">
    <location>
        <begin position="102"/>
        <end position="114"/>
    </location>
</feature>
<protein>
    <submittedName>
        <fullName evidence="3">Alkaline-phosphatase-like protein</fullName>
    </submittedName>
</protein>